<sequence length="373" mass="42766">MVIKTSNGYKDIQDKSMVKWTPIIKMVNFHPSTTLDACSILLSRLFMPQSRKSQISLIDTPYYHCVSRCVRQSFLCGTNALTGQSYEHRRGWVEERLLFLSTVFAIDICAYAVMSNHTHVVLCVDKTLADNWDTKSVLKRYHTLHKGTLLTQKFVNGDSLTQGELITLDDTVEIYRKRLYDISWFMRDLNEHIARQANKEDDCTGRFWEGRFKSQALLDESAVLACMAYVDLNPIRAKIAKTPETAKHTSIKKRLHAVKHHQAQPSTLMPFAGSSRENMPHGIAYSLKDYCELIDTTGRCIRDDKPGYIDNTQSPILERLGLDSAQWLALTTEFEKHFCYAAGAEQMMNAFKRHTHHQRIRGMGKAKELLKRA</sequence>
<accession>A0A8H9II41</accession>
<organism evidence="2 3">
    <name type="scientific">Paraglaciecola chathamensis</name>
    <dbReference type="NCBI Taxonomy" id="368405"/>
    <lineage>
        <taxon>Bacteria</taxon>
        <taxon>Pseudomonadati</taxon>
        <taxon>Pseudomonadota</taxon>
        <taxon>Gammaproteobacteria</taxon>
        <taxon>Alteromonadales</taxon>
        <taxon>Alteromonadaceae</taxon>
        <taxon>Paraglaciecola</taxon>
    </lineage>
</organism>
<dbReference type="Gene3D" id="3.30.70.1290">
    <property type="entry name" value="Transposase IS200-like"/>
    <property type="match status" value="1"/>
</dbReference>
<dbReference type="Proteomes" id="UP000622604">
    <property type="component" value="Unassembled WGS sequence"/>
</dbReference>
<proteinExistence type="predicted"/>
<dbReference type="AlphaFoldDB" id="A0A8H9II41"/>
<dbReference type="SMART" id="SM01321">
    <property type="entry name" value="Y1_Tnp"/>
    <property type="match status" value="1"/>
</dbReference>
<dbReference type="EMBL" id="BMZC01000012">
    <property type="protein sequence ID" value="GGZ75052.1"/>
    <property type="molecule type" value="Genomic_DNA"/>
</dbReference>
<gene>
    <name evidence="2" type="ORF">GCM10011274_36560</name>
</gene>
<name>A0A8H9II41_9ALTE</name>
<reference evidence="2" key="1">
    <citation type="journal article" date="2014" name="Int. J. Syst. Evol. Microbiol.">
        <title>Complete genome sequence of Corynebacterium casei LMG S-19264T (=DSM 44701T), isolated from a smear-ripened cheese.</title>
        <authorList>
            <consortium name="US DOE Joint Genome Institute (JGI-PGF)"/>
            <person name="Walter F."/>
            <person name="Albersmeier A."/>
            <person name="Kalinowski J."/>
            <person name="Ruckert C."/>
        </authorList>
    </citation>
    <scope>NUCLEOTIDE SEQUENCE</scope>
    <source>
        <strain evidence="2">KCTC 32337</strain>
    </source>
</reference>
<dbReference type="InterPro" id="IPR036515">
    <property type="entry name" value="Transposase_17_sf"/>
</dbReference>
<dbReference type="InterPro" id="IPR002686">
    <property type="entry name" value="Transposase_17"/>
</dbReference>
<dbReference type="SUPFAM" id="SSF143422">
    <property type="entry name" value="Transposase IS200-like"/>
    <property type="match status" value="1"/>
</dbReference>
<reference evidence="2" key="2">
    <citation type="submission" date="2020-09" db="EMBL/GenBank/DDBJ databases">
        <authorList>
            <person name="Sun Q."/>
            <person name="Kim S."/>
        </authorList>
    </citation>
    <scope>NUCLEOTIDE SEQUENCE</scope>
    <source>
        <strain evidence="2">KCTC 32337</strain>
    </source>
</reference>
<feature type="domain" description="Transposase IS200-like" evidence="1">
    <location>
        <begin position="58"/>
        <end position="233"/>
    </location>
</feature>
<protein>
    <submittedName>
        <fullName evidence="2">Transposase</fullName>
    </submittedName>
</protein>
<evidence type="ECO:0000313" key="2">
    <source>
        <dbReference type="EMBL" id="GGZ75052.1"/>
    </source>
</evidence>
<evidence type="ECO:0000313" key="3">
    <source>
        <dbReference type="Proteomes" id="UP000622604"/>
    </source>
</evidence>
<evidence type="ECO:0000259" key="1">
    <source>
        <dbReference type="SMART" id="SM01321"/>
    </source>
</evidence>
<dbReference type="GO" id="GO:0003677">
    <property type="term" value="F:DNA binding"/>
    <property type="evidence" value="ECO:0007669"/>
    <property type="project" value="InterPro"/>
</dbReference>
<dbReference type="GO" id="GO:0004803">
    <property type="term" value="F:transposase activity"/>
    <property type="evidence" value="ECO:0007669"/>
    <property type="project" value="InterPro"/>
</dbReference>
<dbReference type="PANTHER" id="PTHR34322:SF2">
    <property type="entry name" value="TRANSPOSASE IS200-LIKE DOMAIN-CONTAINING PROTEIN"/>
    <property type="match status" value="1"/>
</dbReference>
<comment type="caution">
    <text evidence="2">The sequence shown here is derived from an EMBL/GenBank/DDBJ whole genome shotgun (WGS) entry which is preliminary data.</text>
</comment>
<dbReference type="PANTHER" id="PTHR34322">
    <property type="entry name" value="TRANSPOSASE, Y1_TNP DOMAIN-CONTAINING"/>
    <property type="match status" value="1"/>
</dbReference>
<dbReference type="GO" id="GO:0006313">
    <property type="term" value="P:DNA transposition"/>
    <property type="evidence" value="ECO:0007669"/>
    <property type="project" value="InterPro"/>
</dbReference>